<reference evidence="3 4" key="1">
    <citation type="submission" date="2021-04" db="EMBL/GenBank/DDBJ databases">
        <title>Characterization of the biosynthetic gene cluster of new lipopeptides with antitumor activity in the genome of the marine Streptomyces PHM034.</title>
        <authorList>
            <person name="Ceniceros A."/>
            <person name="Canedo L."/>
            <person name="Mendez C."/>
            <person name="Olano C."/>
            <person name="Schleissner C."/>
            <person name="Cuevas C."/>
            <person name="De La Calle F."/>
            <person name="Salas J.A."/>
        </authorList>
    </citation>
    <scope>NUCLEOTIDE SEQUENCE [LARGE SCALE GENOMIC DNA]</scope>
    <source>
        <strain evidence="3 4">PHM034</strain>
    </source>
</reference>
<feature type="chain" id="PRO_5037920400" description="Lipoprotein" evidence="2">
    <location>
        <begin position="24"/>
        <end position="186"/>
    </location>
</feature>
<sequence length="186" mass="19454">MRRTALTTLAVTALLLGAQSASAAPQATPEATFEGAREATREAATGWEPAPSAPWDVAAGVRCDFPVHGEPVVDEVTRRVLSTHPDGSVHRVAYRGDLVVRVTNTDTGAAYDADAGGSAIVEHRRDGSQLWAVHGPVLVGVGEGQGSLPRGLYIVDGVYTMDISPAGYKDVRLLHGTADDLCARIG</sequence>
<keyword evidence="2" id="KW-0732">Signal</keyword>
<evidence type="ECO:0000313" key="4">
    <source>
        <dbReference type="Proteomes" id="UP000682308"/>
    </source>
</evidence>
<proteinExistence type="predicted"/>
<dbReference type="Proteomes" id="UP000682308">
    <property type="component" value="Unassembled WGS sequence"/>
</dbReference>
<accession>A0A941FG69</accession>
<feature type="compositionally biased region" description="Low complexity" evidence="1">
    <location>
        <begin position="20"/>
        <end position="34"/>
    </location>
</feature>
<protein>
    <recommendedName>
        <fullName evidence="5">Lipoprotein</fullName>
    </recommendedName>
</protein>
<dbReference type="EMBL" id="JAGTPG010000002">
    <property type="protein sequence ID" value="MBR8642746.1"/>
    <property type="molecule type" value="Genomic_DNA"/>
</dbReference>
<dbReference type="AlphaFoldDB" id="A0A941FG69"/>
<organism evidence="3 4">
    <name type="scientific">Streptomyces tuirus</name>
    <dbReference type="NCBI Taxonomy" id="68278"/>
    <lineage>
        <taxon>Bacteria</taxon>
        <taxon>Bacillati</taxon>
        <taxon>Actinomycetota</taxon>
        <taxon>Actinomycetes</taxon>
        <taxon>Kitasatosporales</taxon>
        <taxon>Streptomycetaceae</taxon>
        <taxon>Streptomyces</taxon>
    </lineage>
</organism>
<feature type="signal peptide" evidence="2">
    <location>
        <begin position="1"/>
        <end position="23"/>
    </location>
</feature>
<evidence type="ECO:0008006" key="5">
    <source>
        <dbReference type="Google" id="ProtNLM"/>
    </source>
</evidence>
<feature type="region of interest" description="Disordered" evidence="1">
    <location>
        <begin position="20"/>
        <end position="51"/>
    </location>
</feature>
<gene>
    <name evidence="3" type="ORF">KEF29_34135</name>
</gene>
<evidence type="ECO:0000256" key="1">
    <source>
        <dbReference type="SAM" id="MobiDB-lite"/>
    </source>
</evidence>
<keyword evidence="4" id="KW-1185">Reference proteome</keyword>
<name>A0A941FG69_9ACTN</name>
<evidence type="ECO:0000256" key="2">
    <source>
        <dbReference type="SAM" id="SignalP"/>
    </source>
</evidence>
<comment type="caution">
    <text evidence="3">The sequence shown here is derived from an EMBL/GenBank/DDBJ whole genome shotgun (WGS) entry which is preliminary data.</text>
</comment>
<evidence type="ECO:0000313" key="3">
    <source>
        <dbReference type="EMBL" id="MBR8642746.1"/>
    </source>
</evidence>